<accession>A0A0A9H558</accession>
<protein>
    <submittedName>
        <fullName evidence="1">Uncharacterized protein</fullName>
    </submittedName>
</protein>
<organism evidence="1">
    <name type="scientific">Arundo donax</name>
    <name type="common">Giant reed</name>
    <name type="synonym">Donax arundinaceus</name>
    <dbReference type="NCBI Taxonomy" id="35708"/>
    <lineage>
        <taxon>Eukaryota</taxon>
        <taxon>Viridiplantae</taxon>
        <taxon>Streptophyta</taxon>
        <taxon>Embryophyta</taxon>
        <taxon>Tracheophyta</taxon>
        <taxon>Spermatophyta</taxon>
        <taxon>Magnoliopsida</taxon>
        <taxon>Liliopsida</taxon>
        <taxon>Poales</taxon>
        <taxon>Poaceae</taxon>
        <taxon>PACMAD clade</taxon>
        <taxon>Arundinoideae</taxon>
        <taxon>Arundineae</taxon>
        <taxon>Arundo</taxon>
    </lineage>
</organism>
<sequence length="48" mass="5606">MDPEVSERAQRLHRKLSEPGARNYLQGLQRRELLYPRRKVSSSVVIDA</sequence>
<evidence type="ECO:0000313" key="1">
    <source>
        <dbReference type="EMBL" id="JAE32340.1"/>
    </source>
</evidence>
<reference evidence="1" key="2">
    <citation type="journal article" date="2015" name="Data Brief">
        <title>Shoot transcriptome of the giant reed, Arundo donax.</title>
        <authorList>
            <person name="Barrero R.A."/>
            <person name="Guerrero F.D."/>
            <person name="Moolhuijzen P."/>
            <person name="Goolsby J.A."/>
            <person name="Tidwell J."/>
            <person name="Bellgard S.E."/>
            <person name="Bellgard M.I."/>
        </authorList>
    </citation>
    <scope>NUCLEOTIDE SEQUENCE</scope>
    <source>
        <tissue evidence="1">Shoot tissue taken approximately 20 cm above the soil surface</tissue>
    </source>
</reference>
<proteinExistence type="predicted"/>
<reference evidence="1" key="1">
    <citation type="submission" date="2014-09" db="EMBL/GenBank/DDBJ databases">
        <authorList>
            <person name="Magalhaes I.L.F."/>
            <person name="Oliveira U."/>
            <person name="Santos F.R."/>
            <person name="Vidigal T.H.D.A."/>
            <person name="Brescovit A.D."/>
            <person name="Santos A.J."/>
        </authorList>
    </citation>
    <scope>NUCLEOTIDE SEQUENCE</scope>
    <source>
        <tissue evidence="1">Shoot tissue taken approximately 20 cm above the soil surface</tissue>
    </source>
</reference>
<name>A0A0A9H558_ARUDO</name>
<dbReference type="EMBL" id="GBRH01165556">
    <property type="protein sequence ID" value="JAE32340.1"/>
    <property type="molecule type" value="Transcribed_RNA"/>
</dbReference>
<dbReference type="AlphaFoldDB" id="A0A0A9H558"/>